<sequence length="124" mass="13873">MATKALARGMGTFFKDRVHPESRWSKCPHEYKIRYRDAAGKQTEESGYTTQDQAIDRLTEVYAEKRAAPSNHARAERIKKYGAMRFEEYTTSGRPANAIWPQVPSGTSTRCWSITSSPPSAAAG</sequence>
<feature type="region of interest" description="Disordered" evidence="1">
    <location>
        <begin position="100"/>
        <end position="124"/>
    </location>
</feature>
<dbReference type="Proteomes" id="UP001595765">
    <property type="component" value="Unassembled WGS sequence"/>
</dbReference>
<protein>
    <recommendedName>
        <fullName evidence="4">Integrase SAM-like N-terminal domain-containing protein</fullName>
    </recommendedName>
</protein>
<dbReference type="EMBL" id="JBHSBB010000009">
    <property type="protein sequence ID" value="MFC4032335.1"/>
    <property type="molecule type" value="Genomic_DNA"/>
</dbReference>
<feature type="compositionally biased region" description="Polar residues" evidence="1">
    <location>
        <begin position="104"/>
        <end position="124"/>
    </location>
</feature>
<reference evidence="3" key="1">
    <citation type="journal article" date="2019" name="Int. J. Syst. Evol. Microbiol.">
        <title>The Global Catalogue of Microorganisms (GCM) 10K type strain sequencing project: providing services to taxonomists for standard genome sequencing and annotation.</title>
        <authorList>
            <consortium name="The Broad Institute Genomics Platform"/>
            <consortium name="The Broad Institute Genome Sequencing Center for Infectious Disease"/>
            <person name="Wu L."/>
            <person name="Ma J."/>
        </authorList>
    </citation>
    <scope>NUCLEOTIDE SEQUENCE [LARGE SCALE GENOMIC DNA]</scope>
    <source>
        <strain evidence="3">CGMCC 4.7237</strain>
    </source>
</reference>
<evidence type="ECO:0000256" key="1">
    <source>
        <dbReference type="SAM" id="MobiDB-lite"/>
    </source>
</evidence>
<proteinExistence type="predicted"/>
<organism evidence="2 3">
    <name type="scientific">Streptomyces polygonati</name>
    <dbReference type="NCBI Taxonomy" id="1617087"/>
    <lineage>
        <taxon>Bacteria</taxon>
        <taxon>Bacillati</taxon>
        <taxon>Actinomycetota</taxon>
        <taxon>Actinomycetes</taxon>
        <taxon>Kitasatosporales</taxon>
        <taxon>Streptomycetaceae</taxon>
        <taxon>Streptomyces</taxon>
    </lineage>
</organism>
<accession>A0ABV8HNG6</accession>
<evidence type="ECO:0008006" key="4">
    <source>
        <dbReference type="Google" id="ProtNLM"/>
    </source>
</evidence>
<keyword evidence="3" id="KW-1185">Reference proteome</keyword>
<name>A0ABV8HNG6_9ACTN</name>
<gene>
    <name evidence="2" type="ORF">ACFO3J_12680</name>
</gene>
<evidence type="ECO:0000313" key="2">
    <source>
        <dbReference type="EMBL" id="MFC4032335.1"/>
    </source>
</evidence>
<evidence type="ECO:0000313" key="3">
    <source>
        <dbReference type="Proteomes" id="UP001595765"/>
    </source>
</evidence>
<dbReference type="RefSeq" id="WP_386429175.1">
    <property type="nucleotide sequence ID" value="NZ_JBHSBB010000009.1"/>
</dbReference>
<comment type="caution">
    <text evidence="2">The sequence shown here is derived from an EMBL/GenBank/DDBJ whole genome shotgun (WGS) entry which is preliminary data.</text>
</comment>